<dbReference type="InterPro" id="IPR056639">
    <property type="entry name" value="DUF7737"/>
</dbReference>
<proteinExistence type="predicted"/>
<dbReference type="Proteomes" id="UP000624703">
    <property type="component" value="Unassembled WGS sequence"/>
</dbReference>
<feature type="domain" description="DUF4132" evidence="1">
    <location>
        <begin position="464"/>
        <end position="646"/>
    </location>
</feature>
<comment type="caution">
    <text evidence="3">The sequence shown here is derived from an EMBL/GenBank/DDBJ whole genome shotgun (WGS) entry which is preliminary data.</text>
</comment>
<keyword evidence="4" id="KW-1185">Reference proteome</keyword>
<dbReference type="Pfam" id="PF13569">
    <property type="entry name" value="DUF4132"/>
    <property type="match status" value="1"/>
</dbReference>
<name>A0A8J7MCW9_9BACT</name>
<gene>
    <name evidence="3" type="ORF">JIN82_06595</name>
</gene>
<reference evidence="3" key="1">
    <citation type="submission" date="2021-01" db="EMBL/GenBank/DDBJ databases">
        <title>Modified the classification status of verrucomicrobia.</title>
        <authorList>
            <person name="Feng X."/>
        </authorList>
    </citation>
    <scope>NUCLEOTIDE SEQUENCE</scope>
    <source>
        <strain evidence="3">_KCTC 22039</strain>
    </source>
</reference>
<evidence type="ECO:0000259" key="2">
    <source>
        <dbReference type="Pfam" id="PF24879"/>
    </source>
</evidence>
<evidence type="ECO:0000313" key="3">
    <source>
        <dbReference type="EMBL" id="MBK1790821.1"/>
    </source>
</evidence>
<dbReference type="InterPro" id="IPR025406">
    <property type="entry name" value="DUF4132"/>
</dbReference>
<dbReference type="Pfam" id="PF24879">
    <property type="entry name" value="DUF7737"/>
    <property type="match status" value="1"/>
</dbReference>
<evidence type="ECO:0000259" key="1">
    <source>
        <dbReference type="Pfam" id="PF13569"/>
    </source>
</evidence>
<evidence type="ECO:0000313" key="4">
    <source>
        <dbReference type="Proteomes" id="UP000624703"/>
    </source>
</evidence>
<protein>
    <submittedName>
        <fullName evidence="3">DUF4132 domain-containing protein</fullName>
    </submittedName>
</protein>
<dbReference type="RefSeq" id="WP_200310845.1">
    <property type="nucleotide sequence ID" value="NZ_JAENIM010000034.1"/>
</dbReference>
<feature type="domain" description="DUF7737" evidence="2">
    <location>
        <begin position="767"/>
        <end position="871"/>
    </location>
</feature>
<sequence>MSEQSILPDYAAIVSDFIEQSCPMFFTNTDSHEVKLTQLQVSAELKKLNAEQKAKLTLYCMDLLCARKDFTSNDLANGDLLARGREDYSTKMYIPTYASFIRKAAINRSPQLGPAVITQYLLKYLLKLKLTLSNEELIILFESAKQLVPCDGGEKSPTIYAGDWAIKRIINQLSSNIKTNGLSDEIIEFINNYLSWRYFKTNGKAILAMKAQLFGLVNEGGSAMPLFELADDDVIADTIKNLIKVAAPPERDMLYRMLELSSGAKAGKPTAAFLEKSKGIIETNKDFFRESMHKILKQLCDAEPIEEAGDDGYTYHIFIDGDNIPIIKGLVWSSVQFHDETMIDLLTKLAEKSFKKIPGQGPMCVIVGNACLYTLANSKGLHGISQLSRLKYFIKQTNAKKIIDSYLQEEAEKRGIKAYEIEEIAVPDFGLQLGSREDEFDGYKLQLNLVSPGKTSLQWLTPEGKAQKTKPALIAKSKKLSDKLKTVQETNKQIQKFSSAQKERIDRCYVEDRVWDYETFREYYIDHGLVGPIAAKLIWNFSNGDQWEAAMLIDSEWLAADGSAISPPDRSTKVQLWHPISCTETEIVQWRARVNELEIRQPFKQAYREVYLLTDAEVITKSYSNRMAAHLLKQRQFKGITAGRSWKYSLINEYYHGSVARPACLRVPAYHLTAEFGINEVYVEDGNEPDGVNRYISTDQVKFIKDDGEVLDLVDVPDLVFSEIMRDVDLFVGVCSVGNDPEWSDTGVEQFSNYWEGYSFGDLNEMAKTRKSVLEMLVPKLKIRDQLRFDGKFLRVQGKLREYKIHIGSSNILMEPNDQYLCIVPSRASETKADKMYLPFEGDRGLSLVLSKAVLLADDHKIKDSTIISQISREN</sequence>
<organism evidence="3 4">
    <name type="scientific">Persicirhabdus sediminis</name>
    <dbReference type="NCBI Taxonomy" id="454144"/>
    <lineage>
        <taxon>Bacteria</taxon>
        <taxon>Pseudomonadati</taxon>
        <taxon>Verrucomicrobiota</taxon>
        <taxon>Verrucomicrobiia</taxon>
        <taxon>Verrucomicrobiales</taxon>
        <taxon>Verrucomicrobiaceae</taxon>
        <taxon>Persicirhabdus</taxon>
    </lineage>
</organism>
<dbReference type="EMBL" id="JAENIM010000034">
    <property type="protein sequence ID" value="MBK1790821.1"/>
    <property type="molecule type" value="Genomic_DNA"/>
</dbReference>
<dbReference type="AlphaFoldDB" id="A0A8J7MCW9"/>
<accession>A0A8J7MCW9</accession>